<dbReference type="GO" id="GO:0046872">
    <property type="term" value="F:metal ion binding"/>
    <property type="evidence" value="ECO:0007669"/>
    <property type="project" value="UniProtKB-KW"/>
</dbReference>
<dbReference type="PANTHER" id="PTHR28657">
    <property type="entry name" value="INDOLEAMINE 2,3-DIOXYGENASE"/>
    <property type="match status" value="1"/>
</dbReference>
<dbReference type="OrthoDB" id="540174at2759"/>
<keyword evidence="4" id="KW-0349">Heme</keyword>
<dbReference type="InterPro" id="IPR000898">
    <property type="entry name" value="Indolamine_dOase"/>
</dbReference>
<comment type="similarity">
    <text evidence="1">Belongs to the indoleamine 2,3-dioxygenase family.</text>
</comment>
<dbReference type="Pfam" id="PF01231">
    <property type="entry name" value="IDO"/>
    <property type="match status" value="1"/>
</dbReference>
<dbReference type="GO" id="GO:0034354">
    <property type="term" value="P:'de novo' NAD+ biosynthetic process from L-tryptophan"/>
    <property type="evidence" value="ECO:0007669"/>
    <property type="project" value="TreeGrafter"/>
</dbReference>
<dbReference type="KEGG" id="mrr:Moror_8344"/>
<dbReference type="GO" id="GO:0005737">
    <property type="term" value="C:cytoplasm"/>
    <property type="evidence" value="ECO:0007669"/>
    <property type="project" value="TreeGrafter"/>
</dbReference>
<dbReference type="PANTHER" id="PTHR28657:SF5">
    <property type="entry name" value="INDOLEAMINE 2,3-DIOXYGENASE"/>
    <property type="match status" value="1"/>
</dbReference>
<dbReference type="EMBL" id="AWSO01000151">
    <property type="protein sequence ID" value="ESK94144.1"/>
    <property type="molecule type" value="Genomic_DNA"/>
</dbReference>
<dbReference type="SUPFAM" id="SSF140959">
    <property type="entry name" value="Indolic compounds 2,3-dioxygenase-like"/>
    <property type="match status" value="1"/>
</dbReference>
<evidence type="ECO:0000313" key="6">
    <source>
        <dbReference type="Proteomes" id="UP000017559"/>
    </source>
</evidence>
<proteinExistence type="inferred from homology"/>
<feature type="binding site" description="proximal binding residue" evidence="4">
    <location>
        <position position="417"/>
    </location>
    <ligand>
        <name>heme b</name>
        <dbReference type="ChEBI" id="CHEBI:60344"/>
    </ligand>
    <ligandPart>
        <name>Fe</name>
        <dbReference type="ChEBI" id="CHEBI:18248"/>
    </ligandPart>
</feature>
<name>V2YR69_MONRO</name>
<keyword evidence="2 4" id="KW-0479">Metal-binding</keyword>
<dbReference type="AlphaFoldDB" id="V2YR69"/>
<evidence type="ECO:0000256" key="4">
    <source>
        <dbReference type="PIRSR" id="PIRSR600898-1"/>
    </source>
</evidence>
<comment type="caution">
    <text evidence="5">The sequence shown here is derived from an EMBL/GenBank/DDBJ whole genome shotgun (WGS) entry which is preliminary data.</text>
</comment>
<dbReference type="HOGENOM" id="CLU_010089_2_0_1"/>
<sequence length="483" mass="54630">MASTYLFSRMFFMDMVQLIPSPERILERALCIANSVIAGRRRQMIDMTRSQRDFDIDPITGFVPSKPLPRLSAEYELWEQALLDGLDNIKLGEDTSDQAIAARPAAERWRSTVSTWPVLSIDKILRNRALACRAHLVLAWLVHLYVHSIPPMAEPEPIKVPACLAVPLVAVSRHLGIAPVLTFADTVLWNWELINPEGPVTIDNMRFLHAFSGTEDEYNFYKVSATVELHGANILRFIDEYNNLPNLRDTTAIFKVACDLRNLTTVIEELASIMQSVRPIVDPHVFYWDMRPWFEGSDAKGPSGHGWIYEGAEQSHKLDLSGPSAGQSTAMHALDVFLDIDHKLRQRRYPAPSEENKRADHGFMQRMRRYMPGKHRQYLEHLEATPRSIRELAQSTPMLREPYNNAVMALKRLRDSHMRIACLYVVTMSHSVPDARSGCPASQMLKRLEESRASGKGPVRGTGGNELSLLLKAGRDATRRAAL</sequence>
<dbReference type="GO" id="GO:0019441">
    <property type="term" value="P:L-tryptophan catabolic process to kynurenine"/>
    <property type="evidence" value="ECO:0007669"/>
    <property type="project" value="InterPro"/>
</dbReference>
<dbReference type="InterPro" id="IPR037217">
    <property type="entry name" value="Trp/Indoleamine_2_3_dOase-like"/>
</dbReference>
<evidence type="ECO:0008006" key="7">
    <source>
        <dbReference type="Google" id="ProtNLM"/>
    </source>
</evidence>
<gene>
    <name evidence="5" type="ORF">Moror_8344</name>
</gene>
<protein>
    <recommendedName>
        <fullName evidence="7">Indoleamine 2,3-dioxygenase</fullName>
    </recommendedName>
</protein>
<evidence type="ECO:0000256" key="1">
    <source>
        <dbReference type="ARBA" id="ARBA00007119"/>
    </source>
</evidence>
<keyword evidence="3 4" id="KW-0408">Iron</keyword>
<keyword evidence="6" id="KW-1185">Reference proteome</keyword>
<organism evidence="5 6">
    <name type="scientific">Moniliophthora roreri (strain MCA 2997)</name>
    <name type="common">Cocoa frosty pod rot fungus</name>
    <name type="synonym">Crinipellis roreri</name>
    <dbReference type="NCBI Taxonomy" id="1381753"/>
    <lineage>
        <taxon>Eukaryota</taxon>
        <taxon>Fungi</taxon>
        <taxon>Dikarya</taxon>
        <taxon>Basidiomycota</taxon>
        <taxon>Agaricomycotina</taxon>
        <taxon>Agaricomycetes</taxon>
        <taxon>Agaricomycetidae</taxon>
        <taxon>Agaricales</taxon>
        <taxon>Marasmiineae</taxon>
        <taxon>Marasmiaceae</taxon>
        <taxon>Moniliophthora</taxon>
    </lineage>
</organism>
<evidence type="ECO:0000313" key="5">
    <source>
        <dbReference type="EMBL" id="ESK94144.1"/>
    </source>
</evidence>
<dbReference type="Proteomes" id="UP000017559">
    <property type="component" value="Unassembled WGS sequence"/>
</dbReference>
<evidence type="ECO:0000256" key="2">
    <source>
        <dbReference type="ARBA" id="ARBA00022723"/>
    </source>
</evidence>
<dbReference type="Gene3D" id="1.20.58.480">
    <property type="match status" value="1"/>
</dbReference>
<dbReference type="STRING" id="1381753.V2YR69"/>
<dbReference type="GO" id="GO:0033754">
    <property type="term" value="F:indoleamine 2,3-dioxygenase activity"/>
    <property type="evidence" value="ECO:0007669"/>
    <property type="project" value="TreeGrafter"/>
</dbReference>
<accession>V2YR69</accession>
<dbReference type="GO" id="GO:0020037">
    <property type="term" value="F:heme binding"/>
    <property type="evidence" value="ECO:0007669"/>
    <property type="project" value="InterPro"/>
</dbReference>
<reference evidence="5 6" key="1">
    <citation type="journal article" date="2014" name="BMC Genomics">
        <title>Genome and secretome analysis of the hemibiotrophic fungal pathogen, Moniliophthora roreri, which causes frosty pod rot disease of cacao: mechanisms of the biotrophic and necrotrophic phases.</title>
        <authorList>
            <person name="Meinhardt L.W."/>
            <person name="Costa G.G.L."/>
            <person name="Thomazella D.P.T."/>
            <person name="Teixeira P.J.P.L."/>
            <person name="Carazzolle M.F."/>
            <person name="Schuster S.C."/>
            <person name="Carlson J.E."/>
            <person name="Guiltinan M.J."/>
            <person name="Mieczkowski P."/>
            <person name="Farmer A."/>
            <person name="Ramaraj T."/>
            <person name="Crozier J."/>
            <person name="Davis R.E."/>
            <person name="Shao J."/>
            <person name="Melnick R.L."/>
            <person name="Pereira G.A.G."/>
            <person name="Bailey B.A."/>
        </authorList>
    </citation>
    <scope>NUCLEOTIDE SEQUENCE [LARGE SCALE GENOMIC DNA]</scope>
    <source>
        <strain evidence="5 6">MCA 2997</strain>
    </source>
</reference>
<evidence type="ECO:0000256" key="3">
    <source>
        <dbReference type="ARBA" id="ARBA00023004"/>
    </source>
</evidence>